<dbReference type="OrthoDB" id="42733at2157"/>
<dbReference type="InterPro" id="IPR005537">
    <property type="entry name" value="RAMP_III_fam"/>
</dbReference>
<evidence type="ECO:0000313" key="3">
    <source>
        <dbReference type="EMBL" id="BBG24976.1"/>
    </source>
</evidence>
<dbReference type="CDD" id="cd09726">
    <property type="entry name" value="RAMP_I_III"/>
    <property type="match status" value="1"/>
</dbReference>
<dbReference type="EMBL" id="AP018929">
    <property type="protein sequence ID" value="BBG24976.1"/>
    <property type="molecule type" value="Genomic_DNA"/>
</dbReference>
<dbReference type="Pfam" id="PF03787">
    <property type="entry name" value="RAMPs"/>
    <property type="match status" value="1"/>
</dbReference>
<gene>
    <name evidence="3" type="ORF">IC006_2310</name>
</gene>
<dbReference type="AlphaFoldDB" id="A0A510DXM3"/>
<dbReference type="RefSeq" id="WP_084739869.1">
    <property type="nucleotide sequence ID" value="NZ_AP018929.1"/>
</dbReference>
<dbReference type="KEGG" id="step:IC006_2310"/>
<accession>A0A510DXM3</accession>
<dbReference type="GeneID" id="41716040"/>
<sequence length="172" mass="19067">MKYSVTLIVDNLRGSSENSFTGDFEPDLKVLYMTSGDKVLVVPGSSIKGVIKKNALMVCKNRDPIEEIFGLPGTKQGKVEFGWGYVSSAKPNKRYGVKLDQKLGIVKTAHLYSFEYLPGKLSLKFEAREVYPLSQNSREILKNSIKLLKYTSIGWGGSKGLGIIKEVEIQEG</sequence>
<organism evidence="3 4">
    <name type="scientific">Sulfuracidifex tepidarius</name>
    <dbReference type="NCBI Taxonomy" id="1294262"/>
    <lineage>
        <taxon>Archaea</taxon>
        <taxon>Thermoproteota</taxon>
        <taxon>Thermoprotei</taxon>
        <taxon>Sulfolobales</taxon>
        <taxon>Sulfolobaceae</taxon>
        <taxon>Sulfuracidifex</taxon>
    </lineage>
</organism>
<reference evidence="3 4" key="1">
    <citation type="journal article" date="2020" name="Int. J. Syst. Evol. Microbiol.">
        <title>Sulfuracidifex tepidarius gen. nov., sp. nov. and transfer of Sulfolobus metallicus Huber and Stetter 1992 to the genus Sulfuracidifex as Sulfuracidifex metallicus comb. nov.</title>
        <authorList>
            <person name="Itoh T."/>
            <person name="Miura T."/>
            <person name="Sakai H.D."/>
            <person name="Kato S."/>
            <person name="Ohkuma M."/>
            <person name="Takashina T."/>
        </authorList>
    </citation>
    <scope>NUCLEOTIDE SEQUENCE [LARGE SCALE GENOMIC DNA]</scope>
    <source>
        <strain evidence="3 4">IC-006</strain>
    </source>
</reference>
<evidence type="ECO:0000259" key="2">
    <source>
        <dbReference type="Pfam" id="PF03787"/>
    </source>
</evidence>
<protein>
    <recommendedName>
        <fullName evidence="2">CRISPR type III-associated protein domain-containing protein</fullName>
    </recommendedName>
</protein>
<dbReference type="STRING" id="1294262.GCA_001316085_02559"/>
<keyword evidence="1" id="KW-0051">Antiviral defense</keyword>
<evidence type="ECO:0000313" key="4">
    <source>
        <dbReference type="Proteomes" id="UP000322983"/>
    </source>
</evidence>
<name>A0A510DXM3_9CREN</name>
<dbReference type="Proteomes" id="UP000322983">
    <property type="component" value="Chromosome"/>
</dbReference>
<feature type="domain" description="CRISPR type III-associated protein" evidence="2">
    <location>
        <begin position="36"/>
        <end position="164"/>
    </location>
</feature>
<dbReference type="GO" id="GO:0051607">
    <property type="term" value="P:defense response to virus"/>
    <property type="evidence" value="ECO:0007669"/>
    <property type="project" value="UniProtKB-KW"/>
</dbReference>
<evidence type="ECO:0000256" key="1">
    <source>
        <dbReference type="ARBA" id="ARBA00023118"/>
    </source>
</evidence>
<proteinExistence type="predicted"/>
<keyword evidence="4" id="KW-1185">Reference proteome</keyword>